<protein>
    <submittedName>
        <fullName evidence="1">Uncharacterized protein</fullName>
    </submittedName>
</protein>
<dbReference type="AlphaFoldDB" id="A0A5J4UUQ2"/>
<dbReference type="Proteomes" id="UP000324800">
    <property type="component" value="Unassembled WGS sequence"/>
</dbReference>
<name>A0A5J4UUQ2_9EUKA</name>
<accession>A0A5J4UUQ2</accession>
<gene>
    <name evidence="1" type="ORF">EZS28_030467</name>
</gene>
<evidence type="ECO:0000313" key="2">
    <source>
        <dbReference type="Proteomes" id="UP000324800"/>
    </source>
</evidence>
<comment type="caution">
    <text evidence="1">The sequence shown here is derived from an EMBL/GenBank/DDBJ whole genome shotgun (WGS) entry which is preliminary data.</text>
</comment>
<evidence type="ECO:0000313" key="1">
    <source>
        <dbReference type="EMBL" id="KAA6374004.1"/>
    </source>
</evidence>
<sequence length="216" mass="24664">MDVVERFHEIMKLKILKAKKKLKVLLLGQYKEYPTNDYLYLFYSSKNYRPIPIHRPNDLNLSEKQWNQFDGDERKDTNLSKRSYIPGLLNISNGVAEFININPQIYQSILQVVIGLIVFATEHFLKSETESKDKQQLTNELERIIADGTDDNGDENQSEGTIELKHFNNENDRLRKNDSGTQLKATVTGNANPEINITKISANTSLHNVNGLNGLG</sequence>
<dbReference type="EMBL" id="SNRW01012300">
    <property type="protein sequence ID" value="KAA6374004.1"/>
    <property type="molecule type" value="Genomic_DNA"/>
</dbReference>
<proteinExistence type="predicted"/>
<reference evidence="1 2" key="1">
    <citation type="submission" date="2019-03" db="EMBL/GenBank/DDBJ databases">
        <title>Single cell metagenomics reveals metabolic interactions within the superorganism composed of flagellate Streblomastix strix and complex community of Bacteroidetes bacteria on its surface.</title>
        <authorList>
            <person name="Treitli S.C."/>
            <person name="Kolisko M."/>
            <person name="Husnik F."/>
            <person name="Keeling P."/>
            <person name="Hampl V."/>
        </authorList>
    </citation>
    <scope>NUCLEOTIDE SEQUENCE [LARGE SCALE GENOMIC DNA]</scope>
    <source>
        <strain evidence="1">ST1C</strain>
    </source>
</reference>
<organism evidence="1 2">
    <name type="scientific">Streblomastix strix</name>
    <dbReference type="NCBI Taxonomy" id="222440"/>
    <lineage>
        <taxon>Eukaryota</taxon>
        <taxon>Metamonada</taxon>
        <taxon>Preaxostyla</taxon>
        <taxon>Oxymonadida</taxon>
        <taxon>Streblomastigidae</taxon>
        <taxon>Streblomastix</taxon>
    </lineage>
</organism>